<dbReference type="GO" id="GO:0005524">
    <property type="term" value="F:ATP binding"/>
    <property type="evidence" value="ECO:0007669"/>
    <property type="project" value="UniProtKB-UniRule"/>
</dbReference>
<evidence type="ECO:0000256" key="6">
    <source>
        <dbReference type="ARBA" id="ARBA00022840"/>
    </source>
</evidence>
<dbReference type="InterPro" id="IPR013750">
    <property type="entry name" value="GHMP_kinase_C_dom"/>
</dbReference>
<organism evidence="11 12">
    <name type="scientific">Aureitalea marina</name>
    <dbReference type="NCBI Taxonomy" id="930804"/>
    <lineage>
        <taxon>Bacteria</taxon>
        <taxon>Pseudomonadati</taxon>
        <taxon>Bacteroidota</taxon>
        <taxon>Flavobacteriia</taxon>
        <taxon>Flavobacteriales</taxon>
        <taxon>Flavobacteriaceae</taxon>
        <taxon>Aureitalea</taxon>
    </lineage>
</organism>
<feature type="domain" description="GHMP kinase C-terminal" evidence="10">
    <location>
        <begin position="208"/>
        <end position="278"/>
    </location>
</feature>
<dbReference type="PRINTS" id="PR00958">
    <property type="entry name" value="HOMSERKINASE"/>
</dbReference>
<comment type="similarity">
    <text evidence="7">Belongs to the GHMP kinase family. Homoserine kinase subfamily.</text>
</comment>
<keyword evidence="3 7" id="KW-0791">Threonine biosynthesis</keyword>
<dbReference type="SUPFAM" id="SSF54211">
    <property type="entry name" value="Ribosomal protein S5 domain 2-like"/>
    <property type="match status" value="1"/>
</dbReference>
<dbReference type="NCBIfam" id="TIGR00191">
    <property type="entry name" value="thrB"/>
    <property type="match status" value="1"/>
</dbReference>
<dbReference type="PIRSF" id="PIRSF000676">
    <property type="entry name" value="Homoser_kin"/>
    <property type="match status" value="1"/>
</dbReference>
<dbReference type="InterPro" id="IPR014721">
    <property type="entry name" value="Ribsml_uS5_D2-typ_fold_subgr"/>
</dbReference>
<dbReference type="GO" id="GO:0005737">
    <property type="term" value="C:cytoplasm"/>
    <property type="evidence" value="ECO:0007669"/>
    <property type="project" value="UniProtKB-SubCell"/>
</dbReference>
<dbReference type="Proteomes" id="UP000239800">
    <property type="component" value="Unassembled WGS sequence"/>
</dbReference>
<dbReference type="UniPathway" id="UPA00050">
    <property type="reaction ID" value="UER00064"/>
</dbReference>
<accession>A0A2S7KM02</accession>
<dbReference type="OrthoDB" id="9769912at2"/>
<reference evidence="11 12" key="1">
    <citation type="submission" date="2016-11" db="EMBL/GenBank/DDBJ databases">
        <title>Trade-off between light-utilization and light-protection in marine flavobacteria.</title>
        <authorList>
            <person name="Kumagai Y."/>
        </authorList>
    </citation>
    <scope>NUCLEOTIDE SEQUENCE [LARGE SCALE GENOMIC DNA]</scope>
    <source>
        <strain evidence="11 12">NBRC 107741</strain>
    </source>
</reference>
<keyword evidence="12" id="KW-1185">Reference proteome</keyword>
<proteinExistence type="inferred from homology"/>
<dbReference type="EC" id="2.7.1.39" evidence="7 8"/>
<dbReference type="EMBL" id="MQUB01000001">
    <property type="protein sequence ID" value="PQB03632.1"/>
    <property type="molecule type" value="Genomic_DNA"/>
</dbReference>
<evidence type="ECO:0000256" key="2">
    <source>
        <dbReference type="ARBA" id="ARBA00022679"/>
    </source>
</evidence>
<keyword evidence="2 7" id="KW-0808">Transferase</keyword>
<dbReference type="Pfam" id="PF08544">
    <property type="entry name" value="GHMP_kinases_C"/>
    <property type="match status" value="1"/>
</dbReference>
<gene>
    <name evidence="7" type="primary">thrB</name>
    <name evidence="11" type="ORF">BST85_00990</name>
</gene>
<evidence type="ECO:0000256" key="4">
    <source>
        <dbReference type="ARBA" id="ARBA00022741"/>
    </source>
</evidence>
<evidence type="ECO:0000313" key="11">
    <source>
        <dbReference type="EMBL" id="PQB03632.1"/>
    </source>
</evidence>
<keyword evidence="1 7" id="KW-0028">Amino-acid biosynthesis</keyword>
<sequence length="307" mass="32607">MDKVKVFSPATIANVSCGFDTLGVALDDLGDEMTLTKRTDNQLVITSIQGADLPTDPDRNVVSWVIGKILKDINTGTGVDIEIKKGFKPGSGLGSSAASGAGAAFAVNELLGRPLKTNQLIAYAREGERLVSGAPIADNVSAALLGGFILVRSYEPLEVISLPVPDNLAVAVIHPQIEIQTAAARDILPDQISMSSAITQWANLGGLVSALYEGDLPLFGRSLRDVVVEPHRKKLIPGFDQLKEVVMDHHALGFGISGSGPSLFAFCEGMSKARELTQLMQQEYVHTGIEAKVYASVISKLGCRLID</sequence>
<dbReference type="Pfam" id="PF00288">
    <property type="entry name" value="GHMP_kinases_N"/>
    <property type="match status" value="1"/>
</dbReference>
<comment type="catalytic activity">
    <reaction evidence="7">
        <text>L-homoserine + ATP = O-phospho-L-homoserine + ADP + H(+)</text>
        <dbReference type="Rhea" id="RHEA:13985"/>
        <dbReference type="ChEBI" id="CHEBI:15378"/>
        <dbReference type="ChEBI" id="CHEBI:30616"/>
        <dbReference type="ChEBI" id="CHEBI:57476"/>
        <dbReference type="ChEBI" id="CHEBI:57590"/>
        <dbReference type="ChEBI" id="CHEBI:456216"/>
        <dbReference type="EC" id="2.7.1.39"/>
    </reaction>
</comment>
<comment type="function">
    <text evidence="7">Catalyzes the ATP-dependent phosphorylation of L-homoserine to L-homoserine phosphate.</text>
</comment>
<evidence type="ECO:0000256" key="8">
    <source>
        <dbReference type="NCBIfam" id="TIGR00191"/>
    </source>
</evidence>
<evidence type="ECO:0000256" key="1">
    <source>
        <dbReference type="ARBA" id="ARBA00022605"/>
    </source>
</evidence>
<evidence type="ECO:0000256" key="7">
    <source>
        <dbReference type="HAMAP-Rule" id="MF_00384"/>
    </source>
</evidence>
<dbReference type="InterPro" id="IPR006204">
    <property type="entry name" value="GHMP_kinase_N_dom"/>
</dbReference>
<keyword evidence="5 7" id="KW-0418">Kinase</keyword>
<dbReference type="GO" id="GO:0009088">
    <property type="term" value="P:threonine biosynthetic process"/>
    <property type="evidence" value="ECO:0007669"/>
    <property type="project" value="UniProtKB-UniRule"/>
</dbReference>
<keyword evidence="7" id="KW-0963">Cytoplasm</keyword>
<dbReference type="InterPro" id="IPR000870">
    <property type="entry name" value="Homoserine_kinase"/>
</dbReference>
<protein>
    <recommendedName>
        <fullName evidence="7 8">Homoserine kinase</fullName>
        <shortName evidence="7">HK</shortName>
        <shortName evidence="7">HSK</shortName>
        <ecNumber evidence="7 8">2.7.1.39</ecNumber>
    </recommendedName>
</protein>
<keyword evidence="6 7" id="KW-0067">ATP-binding</keyword>
<comment type="subcellular location">
    <subcellularLocation>
        <location evidence="7">Cytoplasm</location>
    </subcellularLocation>
</comment>
<evidence type="ECO:0000313" key="12">
    <source>
        <dbReference type="Proteomes" id="UP000239800"/>
    </source>
</evidence>
<evidence type="ECO:0000256" key="3">
    <source>
        <dbReference type="ARBA" id="ARBA00022697"/>
    </source>
</evidence>
<comment type="caution">
    <text evidence="11">The sequence shown here is derived from an EMBL/GenBank/DDBJ whole genome shotgun (WGS) entry which is preliminary data.</text>
</comment>
<dbReference type="InterPro" id="IPR036554">
    <property type="entry name" value="GHMP_kinase_C_sf"/>
</dbReference>
<dbReference type="Gene3D" id="3.30.230.10">
    <property type="match status" value="1"/>
</dbReference>
<feature type="binding site" evidence="7">
    <location>
        <begin position="88"/>
        <end position="98"/>
    </location>
    <ligand>
        <name>ATP</name>
        <dbReference type="ChEBI" id="CHEBI:30616"/>
    </ligand>
</feature>
<name>A0A2S7KM02_9FLAO</name>
<dbReference type="GO" id="GO:0004413">
    <property type="term" value="F:homoserine kinase activity"/>
    <property type="evidence" value="ECO:0007669"/>
    <property type="project" value="UniProtKB-UniRule"/>
</dbReference>
<evidence type="ECO:0000259" key="10">
    <source>
        <dbReference type="Pfam" id="PF08544"/>
    </source>
</evidence>
<dbReference type="AlphaFoldDB" id="A0A2S7KM02"/>
<dbReference type="RefSeq" id="WP_104811554.1">
    <property type="nucleotide sequence ID" value="NZ_MQUB01000001.1"/>
</dbReference>
<dbReference type="PANTHER" id="PTHR20861">
    <property type="entry name" value="HOMOSERINE/4-DIPHOSPHOCYTIDYL-2-C-METHYL-D-ERYTHRITOL KINASE"/>
    <property type="match status" value="1"/>
</dbReference>
<keyword evidence="4 7" id="KW-0547">Nucleotide-binding</keyword>
<comment type="pathway">
    <text evidence="7">Amino-acid biosynthesis; L-threonine biosynthesis; L-threonine from L-aspartate: step 4/5.</text>
</comment>
<dbReference type="Gene3D" id="3.30.70.890">
    <property type="entry name" value="GHMP kinase, C-terminal domain"/>
    <property type="match status" value="1"/>
</dbReference>
<evidence type="ECO:0000256" key="5">
    <source>
        <dbReference type="ARBA" id="ARBA00022777"/>
    </source>
</evidence>
<dbReference type="PANTHER" id="PTHR20861:SF1">
    <property type="entry name" value="HOMOSERINE KINASE"/>
    <property type="match status" value="1"/>
</dbReference>
<dbReference type="InterPro" id="IPR020568">
    <property type="entry name" value="Ribosomal_Su5_D2-typ_SF"/>
</dbReference>
<dbReference type="HAMAP" id="MF_00384">
    <property type="entry name" value="Homoser_kinase"/>
    <property type="match status" value="1"/>
</dbReference>
<feature type="domain" description="GHMP kinase N-terminal" evidence="9">
    <location>
        <begin position="61"/>
        <end position="147"/>
    </location>
</feature>
<dbReference type="NCBIfam" id="NF002288">
    <property type="entry name" value="PRK01212.1-4"/>
    <property type="match status" value="1"/>
</dbReference>
<evidence type="ECO:0000259" key="9">
    <source>
        <dbReference type="Pfam" id="PF00288"/>
    </source>
</evidence>
<dbReference type="SUPFAM" id="SSF55060">
    <property type="entry name" value="GHMP Kinase, C-terminal domain"/>
    <property type="match status" value="1"/>
</dbReference>